<evidence type="ECO:0000256" key="2">
    <source>
        <dbReference type="ARBA" id="ARBA00023125"/>
    </source>
</evidence>
<dbReference type="Proteomes" id="UP001501004">
    <property type="component" value="Unassembled WGS sequence"/>
</dbReference>
<dbReference type="SMART" id="SM00420">
    <property type="entry name" value="HTH_DEOR"/>
    <property type="match status" value="1"/>
</dbReference>
<dbReference type="Gene3D" id="3.40.50.1360">
    <property type="match status" value="1"/>
</dbReference>
<comment type="caution">
    <text evidence="5">The sequence shown here is derived from an EMBL/GenBank/DDBJ whole genome shotgun (WGS) entry which is preliminary data.</text>
</comment>
<dbReference type="InterPro" id="IPR036388">
    <property type="entry name" value="WH-like_DNA-bd_sf"/>
</dbReference>
<dbReference type="SUPFAM" id="SSF46785">
    <property type="entry name" value="Winged helix' DNA-binding domain"/>
    <property type="match status" value="1"/>
</dbReference>
<protein>
    <submittedName>
        <fullName evidence="5">DeoR/GlpR family DNA-binding transcription regulator</fullName>
    </submittedName>
</protein>
<keyword evidence="6" id="KW-1185">Reference proteome</keyword>
<keyword evidence="2 5" id="KW-0238">DNA-binding</keyword>
<dbReference type="Pfam" id="PF08220">
    <property type="entry name" value="HTH_DeoR"/>
    <property type="match status" value="1"/>
</dbReference>
<dbReference type="Gene3D" id="1.10.10.10">
    <property type="entry name" value="Winged helix-like DNA-binding domain superfamily/Winged helix DNA-binding domain"/>
    <property type="match status" value="1"/>
</dbReference>
<dbReference type="InterPro" id="IPR001034">
    <property type="entry name" value="DeoR_HTH"/>
</dbReference>
<dbReference type="PROSITE" id="PS00894">
    <property type="entry name" value="HTH_DEOR_1"/>
    <property type="match status" value="1"/>
</dbReference>
<dbReference type="PANTHER" id="PTHR30363:SF44">
    <property type="entry name" value="AGA OPERON TRANSCRIPTIONAL REPRESSOR-RELATED"/>
    <property type="match status" value="1"/>
</dbReference>
<name>A0ABP7F8E0_9MICO</name>
<dbReference type="GO" id="GO:0003677">
    <property type="term" value="F:DNA binding"/>
    <property type="evidence" value="ECO:0007669"/>
    <property type="project" value="UniProtKB-KW"/>
</dbReference>
<dbReference type="PRINTS" id="PR00037">
    <property type="entry name" value="HTHLACR"/>
</dbReference>
<dbReference type="InterPro" id="IPR036390">
    <property type="entry name" value="WH_DNA-bd_sf"/>
</dbReference>
<dbReference type="SMART" id="SM01134">
    <property type="entry name" value="DeoRC"/>
    <property type="match status" value="1"/>
</dbReference>
<dbReference type="EMBL" id="BAABAE010000002">
    <property type="protein sequence ID" value="GAA3733591.1"/>
    <property type="molecule type" value="Genomic_DNA"/>
</dbReference>
<dbReference type="SUPFAM" id="SSF100950">
    <property type="entry name" value="NagB/RpiA/CoA transferase-like"/>
    <property type="match status" value="1"/>
</dbReference>
<organism evidence="5 6">
    <name type="scientific">Leifsonella bigeumensis</name>
    <dbReference type="NCBI Taxonomy" id="433643"/>
    <lineage>
        <taxon>Bacteria</taxon>
        <taxon>Bacillati</taxon>
        <taxon>Actinomycetota</taxon>
        <taxon>Actinomycetes</taxon>
        <taxon>Micrococcales</taxon>
        <taxon>Microbacteriaceae</taxon>
        <taxon>Leifsonella</taxon>
    </lineage>
</organism>
<dbReference type="InterPro" id="IPR050313">
    <property type="entry name" value="Carb_Metab_HTH_regulators"/>
</dbReference>
<accession>A0ABP7F8E0</accession>
<reference evidence="6" key="1">
    <citation type="journal article" date="2019" name="Int. J. Syst. Evol. Microbiol.">
        <title>The Global Catalogue of Microorganisms (GCM) 10K type strain sequencing project: providing services to taxonomists for standard genome sequencing and annotation.</title>
        <authorList>
            <consortium name="The Broad Institute Genomics Platform"/>
            <consortium name="The Broad Institute Genome Sequencing Center for Infectious Disease"/>
            <person name="Wu L."/>
            <person name="Ma J."/>
        </authorList>
    </citation>
    <scope>NUCLEOTIDE SEQUENCE [LARGE SCALE GENOMIC DNA]</scope>
    <source>
        <strain evidence="6">JCM 16949</strain>
    </source>
</reference>
<dbReference type="InterPro" id="IPR018356">
    <property type="entry name" value="Tscrpt_reg_HTH_DeoR_CS"/>
</dbReference>
<evidence type="ECO:0000313" key="6">
    <source>
        <dbReference type="Proteomes" id="UP001501004"/>
    </source>
</evidence>
<feature type="domain" description="HTH deoR-type" evidence="4">
    <location>
        <begin position="17"/>
        <end position="72"/>
    </location>
</feature>
<dbReference type="InterPro" id="IPR014036">
    <property type="entry name" value="DeoR-like_C"/>
</dbReference>
<keyword evidence="1" id="KW-0805">Transcription regulation</keyword>
<dbReference type="PROSITE" id="PS51000">
    <property type="entry name" value="HTH_DEOR_2"/>
    <property type="match status" value="1"/>
</dbReference>
<evidence type="ECO:0000256" key="3">
    <source>
        <dbReference type="ARBA" id="ARBA00023163"/>
    </source>
</evidence>
<keyword evidence="3" id="KW-0804">Transcription</keyword>
<evidence type="ECO:0000313" key="5">
    <source>
        <dbReference type="EMBL" id="GAA3733591.1"/>
    </source>
</evidence>
<evidence type="ECO:0000259" key="4">
    <source>
        <dbReference type="PROSITE" id="PS51000"/>
    </source>
</evidence>
<sequence length="276" mass="29599">MTMKGVPQLRHAASGKRSRRMIAILELLTERERVSLTEFSQTLGVSPATVRRDLADLDQQRLLHRTHGGAEVIDSQAELPVALRNIQYLEAKRSIAQEVVRLIPTHRHAVALSGGSTTAQVARALAYHRDLTIITNSVTIATLVSSYPNLKVIMTGGTLRPQSLELVGILAENTFNAVNVGTAILGTDGITAAGGVTTHDETEARTNHAMVAHAQRTVVVADGSKVGRLAMAKVADTDQIHALITDDTAAPEELAAIERAGVEVHVVRSRSAIVRN</sequence>
<dbReference type="Pfam" id="PF00455">
    <property type="entry name" value="DeoRC"/>
    <property type="match status" value="1"/>
</dbReference>
<evidence type="ECO:0000256" key="1">
    <source>
        <dbReference type="ARBA" id="ARBA00023015"/>
    </source>
</evidence>
<gene>
    <name evidence="5" type="ORF">GCM10022239_07250</name>
</gene>
<dbReference type="InterPro" id="IPR037171">
    <property type="entry name" value="NagB/RpiA_transferase-like"/>
</dbReference>
<dbReference type="PANTHER" id="PTHR30363">
    <property type="entry name" value="HTH-TYPE TRANSCRIPTIONAL REGULATOR SRLR-RELATED"/>
    <property type="match status" value="1"/>
</dbReference>
<dbReference type="RefSeq" id="WP_344753811.1">
    <property type="nucleotide sequence ID" value="NZ_BAABAE010000002.1"/>
</dbReference>
<proteinExistence type="predicted"/>